<accession>A0AAD5RA73</accession>
<evidence type="ECO:0000313" key="2">
    <source>
        <dbReference type="Proteomes" id="UP001196413"/>
    </source>
</evidence>
<evidence type="ECO:0000313" key="1">
    <source>
        <dbReference type="EMBL" id="KAJ1372243.1"/>
    </source>
</evidence>
<keyword evidence="2" id="KW-1185">Reference proteome</keyword>
<protein>
    <submittedName>
        <fullName evidence="1">Uncharacterized protein</fullName>
    </submittedName>
</protein>
<gene>
    <name evidence="1" type="ORF">KIN20_034343</name>
</gene>
<comment type="caution">
    <text evidence="1">The sequence shown here is derived from an EMBL/GenBank/DDBJ whole genome shotgun (WGS) entry which is preliminary data.</text>
</comment>
<name>A0AAD5RA73_PARTN</name>
<sequence length="67" mass="7342">MLLVGQLIAQITKGVSLDGNRRLEHTQAGIPADLSAVLVLRPKHNRVHVATVTTFLPFHCMLIGNEE</sequence>
<dbReference type="EMBL" id="JAHQIW010007113">
    <property type="protein sequence ID" value="KAJ1372243.1"/>
    <property type="molecule type" value="Genomic_DNA"/>
</dbReference>
<dbReference type="AlphaFoldDB" id="A0AAD5RA73"/>
<dbReference type="Proteomes" id="UP001196413">
    <property type="component" value="Unassembled WGS sequence"/>
</dbReference>
<organism evidence="1 2">
    <name type="scientific">Parelaphostrongylus tenuis</name>
    <name type="common">Meningeal worm</name>
    <dbReference type="NCBI Taxonomy" id="148309"/>
    <lineage>
        <taxon>Eukaryota</taxon>
        <taxon>Metazoa</taxon>
        <taxon>Ecdysozoa</taxon>
        <taxon>Nematoda</taxon>
        <taxon>Chromadorea</taxon>
        <taxon>Rhabditida</taxon>
        <taxon>Rhabditina</taxon>
        <taxon>Rhabditomorpha</taxon>
        <taxon>Strongyloidea</taxon>
        <taxon>Metastrongylidae</taxon>
        <taxon>Parelaphostrongylus</taxon>
    </lineage>
</organism>
<proteinExistence type="predicted"/>
<reference evidence="1" key="1">
    <citation type="submission" date="2021-06" db="EMBL/GenBank/DDBJ databases">
        <title>Parelaphostrongylus tenuis whole genome reference sequence.</title>
        <authorList>
            <person name="Garwood T.J."/>
            <person name="Larsen P.A."/>
            <person name="Fountain-Jones N.M."/>
            <person name="Garbe J.R."/>
            <person name="Macchietto M.G."/>
            <person name="Kania S.A."/>
            <person name="Gerhold R.W."/>
            <person name="Richards J.E."/>
            <person name="Wolf T.M."/>
        </authorList>
    </citation>
    <scope>NUCLEOTIDE SEQUENCE</scope>
    <source>
        <strain evidence="1">MNPRO001-30</strain>
        <tissue evidence="1">Meninges</tissue>
    </source>
</reference>